<evidence type="ECO:0000313" key="3">
    <source>
        <dbReference type="EMBL" id="SNY04642.1"/>
    </source>
</evidence>
<evidence type="ECO:0000259" key="2">
    <source>
        <dbReference type="Pfam" id="PF13360"/>
    </source>
</evidence>
<gene>
    <name evidence="3" type="ORF">SAMN05421748_101280</name>
</gene>
<reference evidence="3 4" key="1">
    <citation type="submission" date="2017-09" db="EMBL/GenBank/DDBJ databases">
        <authorList>
            <person name="Ehlers B."/>
            <person name="Leendertz F.H."/>
        </authorList>
    </citation>
    <scope>NUCLEOTIDE SEQUENCE [LARGE SCALE GENOMIC DNA]</scope>
    <source>
        <strain evidence="3 4">CGMCC 4.6857</strain>
    </source>
</reference>
<dbReference type="SUPFAM" id="SSF50998">
    <property type="entry name" value="Quinoprotein alcohol dehydrogenase-like"/>
    <property type="match status" value="1"/>
</dbReference>
<proteinExistence type="predicted"/>
<dbReference type="InterPro" id="IPR011047">
    <property type="entry name" value="Quinoprotein_ADH-like_sf"/>
</dbReference>
<accession>A0A285F035</accession>
<dbReference type="InterPro" id="IPR002372">
    <property type="entry name" value="PQQ_rpt_dom"/>
</dbReference>
<evidence type="ECO:0000313" key="4">
    <source>
        <dbReference type="Proteomes" id="UP000219612"/>
    </source>
</evidence>
<dbReference type="PANTHER" id="PTHR34512:SF30">
    <property type="entry name" value="OUTER MEMBRANE PROTEIN ASSEMBLY FACTOR BAMB"/>
    <property type="match status" value="1"/>
</dbReference>
<feature type="domain" description="Pyrrolo-quinoline quinone repeat" evidence="2">
    <location>
        <begin position="277"/>
        <end position="352"/>
    </location>
</feature>
<name>A0A285F035_9ACTN</name>
<dbReference type="InterPro" id="IPR018391">
    <property type="entry name" value="PQQ_b-propeller_rpt"/>
</dbReference>
<feature type="region of interest" description="Disordered" evidence="1">
    <location>
        <begin position="1"/>
        <end position="20"/>
    </location>
</feature>
<organism evidence="3 4">
    <name type="scientific">Paractinoplanes atraurantiacus</name>
    <dbReference type="NCBI Taxonomy" id="1036182"/>
    <lineage>
        <taxon>Bacteria</taxon>
        <taxon>Bacillati</taxon>
        <taxon>Actinomycetota</taxon>
        <taxon>Actinomycetes</taxon>
        <taxon>Micromonosporales</taxon>
        <taxon>Micromonosporaceae</taxon>
        <taxon>Paractinoplanes</taxon>
    </lineage>
</organism>
<dbReference type="Gene3D" id="2.40.10.480">
    <property type="match status" value="1"/>
</dbReference>
<dbReference type="SMART" id="SM00564">
    <property type="entry name" value="PQQ"/>
    <property type="match status" value="4"/>
</dbReference>
<dbReference type="AlphaFoldDB" id="A0A285F035"/>
<dbReference type="PANTHER" id="PTHR34512">
    <property type="entry name" value="CELL SURFACE PROTEIN"/>
    <property type="match status" value="1"/>
</dbReference>
<sequence length="357" mass="38184">MVPTPAAASPAQSWPQSGYGPGNTYYNPAETRLNASTITHVKQRWKLATRTSNCDTGVRPVLDGRSLFSNDPGGIGAYDPATGKRRWHVDLPQTTVSRLALADGKLLMLSSECRVPAAFESHLTAFDPARGKRLWSKGLEKFSYDMRIDRGTIVLDSNQNGLASTIAFGVDDGEQRWLRLGDRGDGLVSANGRLLLRKADGGAAAVETRTGKTLWETTNNWYAGGTDPAGTRFYVGSSAGLTAVDAATGKAIWSTKLQVSDVTTDTTHVFFSQYRSATALDARTGRKLYSVHTPSAAGRTSRAGGLLYTPTDDGLVVASAATGVPLKKEIPADRDHPPVIAGGWLYVSDGGVLRAYY</sequence>
<dbReference type="Pfam" id="PF13360">
    <property type="entry name" value="PQQ_2"/>
    <property type="match status" value="2"/>
</dbReference>
<feature type="domain" description="Pyrrolo-quinoline quinone repeat" evidence="2">
    <location>
        <begin position="121"/>
        <end position="264"/>
    </location>
</feature>
<evidence type="ECO:0000256" key="1">
    <source>
        <dbReference type="SAM" id="MobiDB-lite"/>
    </source>
</evidence>
<dbReference type="InterPro" id="IPR015943">
    <property type="entry name" value="WD40/YVTN_repeat-like_dom_sf"/>
</dbReference>
<feature type="compositionally biased region" description="Low complexity" evidence="1">
    <location>
        <begin position="1"/>
        <end position="17"/>
    </location>
</feature>
<dbReference type="EMBL" id="OBDY01000001">
    <property type="protein sequence ID" value="SNY04642.1"/>
    <property type="molecule type" value="Genomic_DNA"/>
</dbReference>
<dbReference type="Proteomes" id="UP000219612">
    <property type="component" value="Unassembled WGS sequence"/>
</dbReference>
<protein>
    <submittedName>
        <fullName evidence="3">Outer membrane protein assembly factor BamB</fullName>
    </submittedName>
</protein>
<keyword evidence="4" id="KW-1185">Reference proteome</keyword>
<dbReference type="Gene3D" id="2.130.10.10">
    <property type="entry name" value="YVTN repeat-like/Quinoprotein amine dehydrogenase"/>
    <property type="match status" value="1"/>
</dbReference>